<feature type="domain" description="ThuA-like" evidence="1">
    <location>
        <begin position="22"/>
        <end position="213"/>
    </location>
</feature>
<accession>A0A3E3I9F5</accession>
<evidence type="ECO:0000313" key="3">
    <source>
        <dbReference type="EMBL" id="RGE72017.1"/>
    </source>
</evidence>
<comment type="caution">
    <text evidence="2">The sequence shown here is derived from an EMBL/GenBank/DDBJ whole genome shotgun (WGS) entry which is preliminary data.</text>
</comment>
<dbReference type="EMBL" id="QVLU01000008">
    <property type="protein sequence ID" value="RGE72017.1"/>
    <property type="molecule type" value="Genomic_DNA"/>
</dbReference>
<dbReference type="EMBL" id="QVLV01000003">
    <property type="protein sequence ID" value="RGE63705.1"/>
    <property type="molecule type" value="Genomic_DNA"/>
</dbReference>
<sequence>MKILILCDDKWHPAEVVERGLAFLAEEGHALDFVRDAKDILTPAFLGRYPVVINAKGNALTGANDAPWFEEGVTEAGPEELREYVEAGGGFLSLHAGNSFKAEENKAYTDFVGNSFVKHPPRCTVRVTVDRTHPVTEGVHDFEIRDEHYELEHLAADILPLLSTVSESGGKQMGGYVRSIGKGRLCVLTPGHILSVWENEEYRKLVRNAVFWCAGGVK</sequence>
<dbReference type="InterPro" id="IPR029062">
    <property type="entry name" value="Class_I_gatase-like"/>
</dbReference>
<dbReference type="OrthoDB" id="9812305at2"/>
<evidence type="ECO:0000259" key="1">
    <source>
        <dbReference type="Pfam" id="PF06283"/>
    </source>
</evidence>
<protein>
    <submittedName>
        <fullName evidence="2">ThuA domain-containing protein</fullName>
    </submittedName>
</protein>
<dbReference type="Pfam" id="PF06283">
    <property type="entry name" value="ThuA"/>
    <property type="match status" value="1"/>
</dbReference>
<dbReference type="AlphaFoldDB" id="A0A3E3I9F5"/>
<evidence type="ECO:0000313" key="5">
    <source>
        <dbReference type="Proteomes" id="UP000261166"/>
    </source>
</evidence>
<dbReference type="Proteomes" id="UP000261166">
    <property type="component" value="Unassembled WGS sequence"/>
</dbReference>
<dbReference type="GeneID" id="97986507"/>
<dbReference type="PANTHER" id="PTHR40469:SF2">
    <property type="entry name" value="GALACTOSE-BINDING DOMAIN-LIKE SUPERFAMILY PROTEIN"/>
    <property type="match status" value="1"/>
</dbReference>
<dbReference type="SUPFAM" id="SSF52317">
    <property type="entry name" value="Class I glutamine amidotransferase-like"/>
    <property type="match status" value="1"/>
</dbReference>
<name>A0A3E3I9F5_9FIRM</name>
<evidence type="ECO:0000313" key="2">
    <source>
        <dbReference type="EMBL" id="RGE63705.1"/>
    </source>
</evidence>
<dbReference type="Gene3D" id="3.40.50.880">
    <property type="match status" value="1"/>
</dbReference>
<evidence type="ECO:0000313" key="4">
    <source>
        <dbReference type="Proteomes" id="UP000260812"/>
    </source>
</evidence>
<dbReference type="Proteomes" id="UP000260812">
    <property type="component" value="Unassembled WGS sequence"/>
</dbReference>
<organism evidence="2 4">
    <name type="scientific">Eisenbergiella massiliensis</name>
    <dbReference type="NCBI Taxonomy" id="1720294"/>
    <lineage>
        <taxon>Bacteria</taxon>
        <taxon>Bacillati</taxon>
        <taxon>Bacillota</taxon>
        <taxon>Clostridia</taxon>
        <taxon>Lachnospirales</taxon>
        <taxon>Lachnospiraceae</taxon>
        <taxon>Eisenbergiella</taxon>
    </lineage>
</organism>
<dbReference type="PANTHER" id="PTHR40469">
    <property type="entry name" value="SECRETED GLYCOSYL HYDROLASE"/>
    <property type="match status" value="1"/>
</dbReference>
<keyword evidence="4" id="KW-1185">Reference proteome</keyword>
<gene>
    <name evidence="3" type="ORF">DWY69_10400</name>
    <name evidence="2" type="ORF">DXC51_06335</name>
</gene>
<reference evidence="2 5" key="1">
    <citation type="submission" date="2018-08" db="EMBL/GenBank/DDBJ databases">
        <title>A genome reference for cultivated species of the human gut microbiota.</title>
        <authorList>
            <person name="Zou Y."/>
            <person name="Xue W."/>
            <person name="Luo G."/>
        </authorList>
    </citation>
    <scope>NUCLEOTIDE SEQUENCE [LARGE SCALE GENOMIC DNA]</scope>
    <source>
        <strain evidence="3 5">AF26-4BH</strain>
        <strain evidence="2">TF05-5AC</strain>
    </source>
</reference>
<proteinExistence type="predicted"/>
<dbReference type="RefSeq" id="WP_025488804.1">
    <property type="nucleotide sequence ID" value="NZ_CALBAU010000305.1"/>
</dbReference>
<dbReference type="InterPro" id="IPR029010">
    <property type="entry name" value="ThuA-like"/>
</dbReference>